<gene>
    <name evidence="5" type="ORF">KHA97_11975</name>
</gene>
<evidence type="ECO:0000256" key="3">
    <source>
        <dbReference type="ARBA" id="ARBA00023163"/>
    </source>
</evidence>
<dbReference type="InterPro" id="IPR000524">
    <property type="entry name" value="Tscrpt_reg_HTH_GntR"/>
</dbReference>
<dbReference type="Proteomes" id="UP000681414">
    <property type="component" value="Unassembled WGS sequence"/>
</dbReference>
<dbReference type="Pfam" id="PF00392">
    <property type="entry name" value="GntR"/>
    <property type="match status" value="1"/>
</dbReference>
<protein>
    <submittedName>
        <fullName evidence="5">GntR family transcriptional regulator</fullName>
    </submittedName>
</protein>
<keyword evidence="1" id="KW-0805">Transcription regulation</keyword>
<dbReference type="InterPro" id="IPR011663">
    <property type="entry name" value="UTRA"/>
</dbReference>
<reference evidence="5 6" key="1">
    <citation type="submission" date="2021-05" db="EMBL/GenBank/DDBJ databases">
        <title>Novel Bacillus species.</title>
        <authorList>
            <person name="Liu G."/>
        </authorList>
    </citation>
    <scope>NUCLEOTIDE SEQUENCE [LARGE SCALE GENOMIC DNA]</scope>
    <source>
        <strain evidence="6">FJAT-49780</strain>
    </source>
</reference>
<dbReference type="EMBL" id="JAGYPG010000002">
    <property type="protein sequence ID" value="MBS4195776.1"/>
    <property type="molecule type" value="Genomic_DNA"/>
</dbReference>
<proteinExistence type="predicted"/>
<organism evidence="5 6">
    <name type="scientific">Lederbergia citri</name>
    <dbReference type="NCBI Taxonomy" id="2833580"/>
    <lineage>
        <taxon>Bacteria</taxon>
        <taxon>Bacillati</taxon>
        <taxon>Bacillota</taxon>
        <taxon>Bacilli</taxon>
        <taxon>Bacillales</taxon>
        <taxon>Bacillaceae</taxon>
        <taxon>Lederbergia</taxon>
    </lineage>
</organism>
<dbReference type="InterPro" id="IPR050679">
    <property type="entry name" value="Bact_HTH_transcr_reg"/>
</dbReference>
<keyword evidence="6" id="KW-1185">Reference proteome</keyword>
<dbReference type="AlphaFoldDB" id="A0A942TD84"/>
<dbReference type="Gene3D" id="3.40.1410.10">
    <property type="entry name" value="Chorismate lyase-like"/>
    <property type="match status" value="1"/>
</dbReference>
<dbReference type="CDD" id="cd07377">
    <property type="entry name" value="WHTH_GntR"/>
    <property type="match status" value="1"/>
</dbReference>
<dbReference type="InterPro" id="IPR036390">
    <property type="entry name" value="WH_DNA-bd_sf"/>
</dbReference>
<comment type="caution">
    <text evidence="5">The sequence shown here is derived from an EMBL/GenBank/DDBJ whole genome shotgun (WGS) entry which is preliminary data.</text>
</comment>
<dbReference type="RefSeq" id="WP_213124966.1">
    <property type="nucleotide sequence ID" value="NZ_JAGYPG010000002.1"/>
</dbReference>
<dbReference type="GO" id="GO:0003677">
    <property type="term" value="F:DNA binding"/>
    <property type="evidence" value="ECO:0007669"/>
    <property type="project" value="UniProtKB-KW"/>
</dbReference>
<dbReference type="SUPFAM" id="SSF64288">
    <property type="entry name" value="Chorismate lyase-like"/>
    <property type="match status" value="1"/>
</dbReference>
<evidence type="ECO:0000313" key="5">
    <source>
        <dbReference type="EMBL" id="MBS4195776.1"/>
    </source>
</evidence>
<dbReference type="InterPro" id="IPR028978">
    <property type="entry name" value="Chorismate_lyase_/UTRA_dom_sf"/>
</dbReference>
<dbReference type="Pfam" id="PF07702">
    <property type="entry name" value="UTRA"/>
    <property type="match status" value="1"/>
</dbReference>
<evidence type="ECO:0000256" key="2">
    <source>
        <dbReference type="ARBA" id="ARBA00023125"/>
    </source>
</evidence>
<dbReference type="SUPFAM" id="SSF46785">
    <property type="entry name" value="Winged helix' DNA-binding domain"/>
    <property type="match status" value="1"/>
</dbReference>
<keyword evidence="3" id="KW-0804">Transcription</keyword>
<dbReference type="SMART" id="SM00345">
    <property type="entry name" value="HTH_GNTR"/>
    <property type="match status" value="1"/>
</dbReference>
<sequence length="265" mass="30065">MKDVSMTISDEYKPSDRLIKVIEEELKRINRQNPMPLYHQLIQVLQNVIEKEKMEPGSFFATEILLQELSGMSRNTVRKALEELVRKGYLIRVVGKGTFISIPDAQVVVPQLKSLTQELTERGMKAGAVFLDAKWVDLSENISRQLNGEKRALLVRRIRTGNGIPLFYTCAYIPEYVGLNVDSMFTNSLYEMLAHQGWIPKVASHTIKGVIITSEVANLLGVPANSAGLLNQRITYDESERPIVYEEGVGRGDLYSYKLNMRHYS</sequence>
<evidence type="ECO:0000259" key="4">
    <source>
        <dbReference type="PROSITE" id="PS50949"/>
    </source>
</evidence>
<evidence type="ECO:0000313" key="6">
    <source>
        <dbReference type="Proteomes" id="UP000681414"/>
    </source>
</evidence>
<feature type="domain" description="HTH gntR-type" evidence="4">
    <location>
        <begin position="35"/>
        <end position="103"/>
    </location>
</feature>
<name>A0A942TD84_9BACI</name>
<dbReference type="InterPro" id="IPR036388">
    <property type="entry name" value="WH-like_DNA-bd_sf"/>
</dbReference>
<accession>A0A942TD84</accession>
<dbReference type="PANTHER" id="PTHR44846">
    <property type="entry name" value="MANNOSYL-D-GLYCERATE TRANSPORT/METABOLISM SYSTEM REPRESSOR MNGR-RELATED"/>
    <property type="match status" value="1"/>
</dbReference>
<dbReference type="SMART" id="SM00866">
    <property type="entry name" value="UTRA"/>
    <property type="match status" value="1"/>
</dbReference>
<dbReference type="PANTHER" id="PTHR44846:SF1">
    <property type="entry name" value="MANNOSYL-D-GLYCERATE TRANSPORT_METABOLISM SYSTEM REPRESSOR MNGR-RELATED"/>
    <property type="match status" value="1"/>
</dbReference>
<evidence type="ECO:0000256" key="1">
    <source>
        <dbReference type="ARBA" id="ARBA00023015"/>
    </source>
</evidence>
<dbReference type="GO" id="GO:0003700">
    <property type="term" value="F:DNA-binding transcription factor activity"/>
    <property type="evidence" value="ECO:0007669"/>
    <property type="project" value="InterPro"/>
</dbReference>
<dbReference type="GO" id="GO:0045892">
    <property type="term" value="P:negative regulation of DNA-templated transcription"/>
    <property type="evidence" value="ECO:0007669"/>
    <property type="project" value="TreeGrafter"/>
</dbReference>
<dbReference type="PROSITE" id="PS50949">
    <property type="entry name" value="HTH_GNTR"/>
    <property type="match status" value="1"/>
</dbReference>
<keyword evidence="2" id="KW-0238">DNA-binding</keyword>
<dbReference type="Gene3D" id="1.10.10.10">
    <property type="entry name" value="Winged helix-like DNA-binding domain superfamily/Winged helix DNA-binding domain"/>
    <property type="match status" value="1"/>
</dbReference>